<keyword evidence="3" id="KW-1185">Reference proteome</keyword>
<dbReference type="InterPro" id="IPR029424">
    <property type="entry name" value="MMS22L_C"/>
</dbReference>
<gene>
    <name evidence="2" type="ORF">SK128_027972</name>
</gene>
<organism evidence="2 3">
    <name type="scientific">Halocaridina rubra</name>
    <name type="common">Hawaiian red shrimp</name>
    <dbReference type="NCBI Taxonomy" id="373956"/>
    <lineage>
        <taxon>Eukaryota</taxon>
        <taxon>Metazoa</taxon>
        <taxon>Ecdysozoa</taxon>
        <taxon>Arthropoda</taxon>
        <taxon>Crustacea</taxon>
        <taxon>Multicrustacea</taxon>
        <taxon>Malacostraca</taxon>
        <taxon>Eumalacostraca</taxon>
        <taxon>Eucarida</taxon>
        <taxon>Decapoda</taxon>
        <taxon>Pleocyemata</taxon>
        <taxon>Caridea</taxon>
        <taxon>Atyoidea</taxon>
        <taxon>Atyidae</taxon>
        <taxon>Halocaridina</taxon>
    </lineage>
</organism>
<proteinExistence type="predicted"/>
<accession>A0AAN8WKZ8</accession>
<dbReference type="PANTHER" id="PTHR28547:SF1">
    <property type="entry name" value="PROTEIN MMS22-LIKE"/>
    <property type="match status" value="1"/>
</dbReference>
<dbReference type="GO" id="GO:0043596">
    <property type="term" value="C:nuclear replication fork"/>
    <property type="evidence" value="ECO:0007669"/>
    <property type="project" value="TreeGrafter"/>
</dbReference>
<evidence type="ECO:0000259" key="1">
    <source>
        <dbReference type="Pfam" id="PF14911"/>
    </source>
</evidence>
<dbReference type="GO" id="GO:0031297">
    <property type="term" value="P:replication fork processing"/>
    <property type="evidence" value="ECO:0007669"/>
    <property type="project" value="InterPro"/>
</dbReference>
<feature type="domain" description="MMS22-like C-terminal" evidence="1">
    <location>
        <begin position="141"/>
        <end position="509"/>
    </location>
</feature>
<sequence>MTAIHVALAKVLKTSGNMHCLTDNSGKNMVEVVWQEFGNFIKSQATSLTPPIVLGSVAAALTLCMAQFASGPIDGLHEAALGLFTYFTCNDAVNTLCSVHYSISLLSEYEGSNNLSQLCPSYESHFISSWLSALVIHGNSEEIKCLTPLVMNLRAAKDAVQQPQMCPFSNAASFAKGIAENFANITSFSERMIYRDTAIHYFSTLDKACGTLLKKVPPPDFLSSVVDFIGCVFYFCHSIIYIKSRPACPLSSLLSTVVLPTNVYSVEKSLSPALLAALAQNIPKIVCGLGALSLSQDPYLVRCLKDLFTHYIHRFPIKTKKDYTTVMHPFIICLHNADMKEENLLEVQSIFLEVVRDNYISKRGVTSMHLQVVLSLLVELMLRSASEWVSSMVAFLLCPLLELLLAVEDQVTKRCATDLLQKILEAAEQQTSPSRNELVEKIRKFVLHHVSWSSHRLFRVLGVMGVINRALIVDCLPHIADAVKRAEEKRGTGLDHTLRQGYQSLLSRLGLTNCVAEDKT</sequence>
<dbReference type="GO" id="GO:0000724">
    <property type="term" value="P:double-strand break repair via homologous recombination"/>
    <property type="evidence" value="ECO:0007669"/>
    <property type="project" value="InterPro"/>
</dbReference>
<dbReference type="InterPro" id="IPR042320">
    <property type="entry name" value="MMS22-like"/>
</dbReference>
<reference evidence="2 3" key="1">
    <citation type="submission" date="2023-11" db="EMBL/GenBank/DDBJ databases">
        <title>Halocaridina rubra genome assembly.</title>
        <authorList>
            <person name="Smith C."/>
        </authorList>
    </citation>
    <scope>NUCLEOTIDE SEQUENCE [LARGE SCALE GENOMIC DNA]</scope>
    <source>
        <strain evidence="2">EP-1</strain>
        <tissue evidence="2">Whole</tissue>
    </source>
</reference>
<dbReference type="Proteomes" id="UP001381693">
    <property type="component" value="Unassembled WGS sequence"/>
</dbReference>
<dbReference type="EMBL" id="JAXCGZ010020970">
    <property type="protein sequence ID" value="KAK7063030.1"/>
    <property type="molecule type" value="Genomic_DNA"/>
</dbReference>
<comment type="caution">
    <text evidence="2">The sequence shown here is derived from an EMBL/GenBank/DDBJ whole genome shotgun (WGS) entry which is preliminary data.</text>
</comment>
<name>A0AAN8WKZ8_HALRR</name>
<dbReference type="SUPFAM" id="SSF48371">
    <property type="entry name" value="ARM repeat"/>
    <property type="match status" value="1"/>
</dbReference>
<protein>
    <recommendedName>
        <fullName evidence="1">MMS22-like C-terminal domain-containing protein</fullName>
    </recommendedName>
</protein>
<dbReference type="AlphaFoldDB" id="A0AAN8WKZ8"/>
<evidence type="ECO:0000313" key="2">
    <source>
        <dbReference type="EMBL" id="KAK7063030.1"/>
    </source>
</evidence>
<dbReference type="PANTHER" id="PTHR28547">
    <property type="entry name" value="PROTEIN MMS22-LIKE"/>
    <property type="match status" value="1"/>
</dbReference>
<evidence type="ECO:0000313" key="3">
    <source>
        <dbReference type="Proteomes" id="UP001381693"/>
    </source>
</evidence>
<dbReference type="Pfam" id="PF14911">
    <property type="entry name" value="MMS22L_C"/>
    <property type="match status" value="1"/>
</dbReference>
<dbReference type="InterPro" id="IPR016024">
    <property type="entry name" value="ARM-type_fold"/>
</dbReference>